<dbReference type="Proteomes" id="UP001141552">
    <property type="component" value="Unassembled WGS sequence"/>
</dbReference>
<feature type="domain" description="Amidase" evidence="1">
    <location>
        <begin position="159"/>
        <end position="366"/>
    </location>
</feature>
<dbReference type="InterPro" id="IPR023631">
    <property type="entry name" value="Amidase_dom"/>
</dbReference>
<dbReference type="Pfam" id="PF01425">
    <property type="entry name" value="Amidase"/>
    <property type="match status" value="1"/>
</dbReference>
<evidence type="ECO:0000259" key="1">
    <source>
        <dbReference type="Pfam" id="PF01425"/>
    </source>
</evidence>
<sequence>MGKKRVLVPAEEVDLSLVKYEPEVIQAQLLTGWMLKLFVKMLEIPFIGPFMLSKTHKQMHQLLRNTVIPEAPMYRPQFPPQEKEESVVTVEEDGKPEERVEVALNGLPQYDPASRWNSTDLATPFRYWKIRDYAHAYRSKLVTPSLVAEHVISVIKEFGNPISILDGIFMAIKDDIDCYPHSTKDGTAWLHDVHPLEKDAAAAVSRLRSCGVIFVGKANLHELGSGVTGSNATYGTPRNLHAEDRYTGGSSSGPAAIVAHGICSAALGTDGGGSIRITSSLCVVVGLNTTHGHTDMEGVLSEHVAVAVVGPIASSVEDVMLVYAAIVGSSPADRISLNQSPPCLPNLASYESADALGSIRLGKYTEWFNDVFQLMSLINVKISLTCYPKHMGVKKHCFFSYFMVVLLQRVDFLWFGYIWLKSVVIAIPELQELKVAHLVSMAEAACSLVPHFEGAGKQASYPTRLSVAFVQGFTASDYVASACLSMTAPIIPASALKVWGE</sequence>
<dbReference type="GO" id="GO:0016020">
    <property type="term" value="C:membrane"/>
    <property type="evidence" value="ECO:0007669"/>
    <property type="project" value="TreeGrafter"/>
</dbReference>
<comment type="caution">
    <text evidence="2">The sequence shown here is derived from an EMBL/GenBank/DDBJ whole genome shotgun (WGS) entry which is preliminary data.</text>
</comment>
<dbReference type="OrthoDB" id="421993at2759"/>
<keyword evidence="3" id="KW-1185">Reference proteome</keyword>
<dbReference type="GO" id="GO:0070291">
    <property type="term" value="P:N-acylethanolamine metabolic process"/>
    <property type="evidence" value="ECO:0007669"/>
    <property type="project" value="TreeGrafter"/>
</dbReference>
<evidence type="ECO:0000313" key="2">
    <source>
        <dbReference type="EMBL" id="KAJ4830998.1"/>
    </source>
</evidence>
<dbReference type="GO" id="GO:0047412">
    <property type="term" value="F:N-(long-chain-acyl)ethanolamine deacylase activity"/>
    <property type="evidence" value="ECO:0007669"/>
    <property type="project" value="TreeGrafter"/>
</dbReference>
<dbReference type="Gene3D" id="3.90.1300.10">
    <property type="entry name" value="Amidase signature (AS) domain"/>
    <property type="match status" value="1"/>
</dbReference>
<organism evidence="2 3">
    <name type="scientific">Turnera subulata</name>
    <dbReference type="NCBI Taxonomy" id="218843"/>
    <lineage>
        <taxon>Eukaryota</taxon>
        <taxon>Viridiplantae</taxon>
        <taxon>Streptophyta</taxon>
        <taxon>Embryophyta</taxon>
        <taxon>Tracheophyta</taxon>
        <taxon>Spermatophyta</taxon>
        <taxon>Magnoliopsida</taxon>
        <taxon>eudicotyledons</taxon>
        <taxon>Gunneridae</taxon>
        <taxon>Pentapetalae</taxon>
        <taxon>rosids</taxon>
        <taxon>fabids</taxon>
        <taxon>Malpighiales</taxon>
        <taxon>Passifloraceae</taxon>
        <taxon>Turnera</taxon>
    </lineage>
</organism>
<dbReference type="InterPro" id="IPR000120">
    <property type="entry name" value="Amidase"/>
</dbReference>
<accession>A0A9Q0J798</accession>
<dbReference type="EMBL" id="JAKUCV010005474">
    <property type="protein sequence ID" value="KAJ4830998.1"/>
    <property type="molecule type" value="Genomic_DNA"/>
</dbReference>
<reference evidence="2" key="1">
    <citation type="submission" date="2022-02" db="EMBL/GenBank/DDBJ databases">
        <authorList>
            <person name="Henning P.M."/>
            <person name="McCubbin A.G."/>
            <person name="Shore J.S."/>
        </authorList>
    </citation>
    <scope>NUCLEOTIDE SEQUENCE</scope>
    <source>
        <strain evidence="2">F60SS</strain>
        <tissue evidence="2">Leaves</tissue>
    </source>
</reference>
<dbReference type="PANTHER" id="PTHR11895:SF156">
    <property type="entry name" value="FATTY ACID AMIDE HYDROLASE"/>
    <property type="match status" value="1"/>
</dbReference>
<protein>
    <recommendedName>
        <fullName evidence="1">Amidase domain-containing protein</fullName>
    </recommendedName>
</protein>
<reference evidence="2" key="2">
    <citation type="journal article" date="2023" name="Plants (Basel)">
        <title>Annotation of the Turnera subulata (Passifloraceae) Draft Genome Reveals the S-Locus Evolved after the Divergence of Turneroideae from Passifloroideae in a Stepwise Manner.</title>
        <authorList>
            <person name="Henning P.M."/>
            <person name="Roalson E.H."/>
            <person name="Mir W."/>
            <person name="McCubbin A.G."/>
            <person name="Shore J.S."/>
        </authorList>
    </citation>
    <scope>NUCLEOTIDE SEQUENCE</scope>
    <source>
        <strain evidence="2">F60SS</strain>
    </source>
</reference>
<dbReference type="PANTHER" id="PTHR11895">
    <property type="entry name" value="TRANSAMIDASE"/>
    <property type="match status" value="1"/>
</dbReference>
<dbReference type="AlphaFoldDB" id="A0A9Q0J798"/>
<proteinExistence type="predicted"/>
<evidence type="ECO:0000313" key="3">
    <source>
        <dbReference type="Proteomes" id="UP001141552"/>
    </source>
</evidence>
<gene>
    <name evidence="2" type="ORF">Tsubulata_036324</name>
</gene>
<name>A0A9Q0J798_9ROSI</name>
<dbReference type="SUPFAM" id="SSF75304">
    <property type="entry name" value="Amidase signature (AS) enzymes"/>
    <property type="match status" value="1"/>
</dbReference>
<dbReference type="InterPro" id="IPR036928">
    <property type="entry name" value="AS_sf"/>
</dbReference>